<dbReference type="EMBL" id="VSRR010023714">
    <property type="protein sequence ID" value="MPC65711.1"/>
    <property type="molecule type" value="Genomic_DNA"/>
</dbReference>
<proteinExistence type="predicted"/>
<accession>A0A5B7GZJ0</accession>
<feature type="coiled-coil region" evidence="1">
    <location>
        <begin position="62"/>
        <end position="96"/>
    </location>
</feature>
<name>A0A5B7GZJ0_PORTR</name>
<protein>
    <submittedName>
        <fullName evidence="2">Uncharacterized protein</fullName>
    </submittedName>
</protein>
<keyword evidence="3" id="KW-1185">Reference proteome</keyword>
<evidence type="ECO:0000256" key="1">
    <source>
        <dbReference type="SAM" id="Coils"/>
    </source>
</evidence>
<evidence type="ECO:0000313" key="3">
    <source>
        <dbReference type="Proteomes" id="UP000324222"/>
    </source>
</evidence>
<dbReference type="Proteomes" id="UP000324222">
    <property type="component" value="Unassembled WGS sequence"/>
</dbReference>
<keyword evidence="1" id="KW-0175">Coiled coil</keyword>
<dbReference type="AlphaFoldDB" id="A0A5B7GZJ0"/>
<organism evidence="2 3">
    <name type="scientific">Portunus trituberculatus</name>
    <name type="common">Swimming crab</name>
    <name type="synonym">Neptunus trituberculatus</name>
    <dbReference type="NCBI Taxonomy" id="210409"/>
    <lineage>
        <taxon>Eukaryota</taxon>
        <taxon>Metazoa</taxon>
        <taxon>Ecdysozoa</taxon>
        <taxon>Arthropoda</taxon>
        <taxon>Crustacea</taxon>
        <taxon>Multicrustacea</taxon>
        <taxon>Malacostraca</taxon>
        <taxon>Eumalacostraca</taxon>
        <taxon>Eucarida</taxon>
        <taxon>Decapoda</taxon>
        <taxon>Pleocyemata</taxon>
        <taxon>Brachyura</taxon>
        <taxon>Eubrachyura</taxon>
        <taxon>Portunoidea</taxon>
        <taxon>Portunidae</taxon>
        <taxon>Portuninae</taxon>
        <taxon>Portunus</taxon>
    </lineage>
</organism>
<evidence type="ECO:0000313" key="2">
    <source>
        <dbReference type="EMBL" id="MPC65711.1"/>
    </source>
</evidence>
<reference evidence="2 3" key="1">
    <citation type="submission" date="2019-05" db="EMBL/GenBank/DDBJ databases">
        <title>Another draft genome of Portunus trituberculatus and its Hox gene families provides insights of decapod evolution.</title>
        <authorList>
            <person name="Jeong J.-H."/>
            <person name="Song I."/>
            <person name="Kim S."/>
            <person name="Choi T."/>
            <person name="Kim D."/>
            <person name="Ryu S."/>
            <person name="Kim W."/>
        </authorList>
    </citation>
    <scope>NUCLEOTIDE SEQUENCE [LARGE SCALE GENOMIC DNA]</scope>
    <source>
        <tissue evidence="2">Muscle</tissue>
    </source>
</reference>
<gene>
    <name evidence="2" type="ORF">E2C01_059847</name>
</gene>
<comment type="caution">
    <text evidence="2">The sequence shown here is derived from an EMBL/GenBank/DDBJ whole genome shotgun (WGS) entry which is preliminary data.</text>
</comment>
<sequence>MDKDFLGFRDERGNMRRLINVERELRYTKVVMSSLMDKQDQLITENTDLKLRLKECEVSVINQGLKEEMQEIKKQNDVLKATCQDYERSLRSLQAKVQDGIVDRTEGGLGDNKLKELRIEWKQEQEEEKVKLSEVVKRQIQENRKVTVIEVIKEKEDLVRDTADKKKSFVIFGMRDKKNPNKFMREHEEREFAKTVIKQVQDSTQELD</sequence>